<proteinExistence type="predicted"/>
<organism evidence="1 2">
    <name type="scientific">Lentinus brumalis</name>
    <dbReference type="NCBI Taxonomy" id="2498619"/>
    <lineage>
        <taxon>Eukaryota</taxon>
        <taxon>Fungi</taxon>
        <taxon>Dikarya</taxon>
        <taxon>Basidiomycota</taxon>
        <taxon>Agaricomycotina</taxon>
        <taxon>Agaricomycetes</taxon>
        <taxon>Polyporales</taxon>
        <taxon>Polyporaceae</taxon>
        <taxon>Lentinus</taxon>
    </lineage>
</organism>
<dbReference type="AlphaFoldDB" id="A0A371D4F4"/>
<gene>
    <name evidence="1" type="ORF">OH76DRAFT_1354325</name>
</gene>
<dbReference type="SUPFAM" id="SSF52047">
    <property type="entry name" value="RNI-like"/>
    <property type="match status" value="1"/>
</dbReference>
<dbReference type="Proteomes" id="UP000256964">
    <property type="component" value="Unassembled WGS sequence"/>
</dbReference>
<sequence length="423" mass="48451">MEHSSDVQLFISILGRLPNLSAIVYAASFCDAIDVFQYCLARPQITSIAFDYYANTFSAFEPPSALDTIMNAPISLTSFSYVVPLWREQSWRLGRHTPERLFEREEKWLYALVPRMANTIEKLTLPMETSPILAMADLSWPALQELSIRGRYLSDKQTEALPLFLSSVSRLRKLSITISRLGPTTRPYILGSRTASHTTSPASHTTTINGLRSLTVAYPNPDDNIFSIDATHLSHLSLRDHPRFYHDCSRKPIVTSLFARPILRADECLSILRRMDMPVLASLELVYLADTAGCDDELLTYVTQSFPHLSHLELHRYRANREEVVDYVHIAKLLTAARGLLSVRLNLDFHEDHGPYCHREFDYSIWQSKFKGRCGPEIVDIFEAACPWLDYVELLYHAYNGSRWTKFRTSRYPEPRIVDRSAV</sequence>
<evidence type="ECO:0000313" key="1">
    <source>
        <dbReference type="EMBL" id="RDX47424.1"/>
    </source>
</evidence>
<dbReference type="InterPro" id="IPR032675">
    <property type="entry name" value="LRR_dom_sf"/>
</dbReference>
<dbReference type="OrthoDB" id="2727430at2759"/>
<evidence type="ECO:0000313" key="2">
    <source>
        <dbReference type="Proteomes" id="UP000256964"/>
    </source>
</evidence>
<accession>A0A371D4F4</accession>
<dbReference type="Gene3D" id="3.80.10.10">
    <property type="entry name" value="Ribonuclease Inhibitor"/>
    <property type="match status" value="1"/>
</dbReference>
<keyword evidence="2" id="KW-1185">Reference proteome</keyword>
<evidence type="ECO:0008006" key="3">
    <source>
        <dbReference type="Google" id="ProtNLM"/>
    </source>
</evidence>
<name>A0A371D4F4_9APHY</name>
<protein>
    <recommendedName>
        <fullName evidence="3">F-box domain-containing protein</fullName>
    </recommendedName>
</protein>
<reference evidence="1 2" key="1">
    <citation type="journal article" date="2018" name="Biotechnol. Biofuels">
        <title>Integrative visual omics of the white-rot fungus Polyporus brumalis exposes the biotechnological potential of its oxidative enzymes for delignifying raw plant biomass.</title>
        <authorList>
            <person name="Miyauchi S."/>
            <person name="Rancon A."/>
            <person name="Drula E."/>
            <person name="Hage H."/>
            <person name="Chaduli D."/>
            <person name="Favel A."/>
            <person name="Grisel S."/>
            <person name="Henrissat B."/>
            <person name="Herpoel-Gimbert I."/>
            <person name="Ruiz-Duenas F.J."/>
            <person name="Chevret D."/>
            <person name="Hainaut M."/>
            <person name="Lin J."/>
            <person name="Wang M."/>
            <person name="Pangilinan J."/>
            <person name="Lipzen A."/>
            <person name="Lesage-Meessen L."/>
            <person name="Navarro D."/>
            <person name="Riley R."/>
            <person name="Grigoriev I.V."/>
            <person name="Zhou S."/>
            <person name="Raouche S."/>
            <person name="Rosso M.N."/>
        </authorList>
    </citation>
    <scope>NUCLEOTIDE SEQUENCE [LARGE SCALE GENOMIC DNA]</scope>
    <source>
        <strain evidence="1 2">BRFM 1820</strain>
    </source>
</reference>
<dbReference type="EMBL" id="KZ857419">
    <property type="protein sequence ID" value="RDX47424.1"/>
    <property type="molecule type" value="Genomic_DNA"/>
</dbReference>